<dbReference type="Pfam" id="PF11259">
    <property type="entry name" value="DUF3060"/>
    <property type="match status" value="1"/>
</dbReference>
<dbReference type="RefSeq" id="WP_232652708.1">
    <property type="nucleotide sequence ID" value="NZ_JAJSBI010000021.1"/>
</dbReference>
<dbReference type="EMBL" id="JAJSBI010000021">
    <property type="protein sequence ID" value="MCD9878500.1"/>
    <property type="molecule type" value="Genomic_DNA"/>
</dbReference>
<evidence type="ECO:0000256" key="1">
    <source>
        <dbReference type="SAM" id="MobiDB-lite"/>
    </source>
</evidence>
<sequence length="192" mass="19265">MRKATLLSRTLLALTLSTMVGCADNASEPAPAASAGSATRSPGAARTDSGTGSHAAGSTSDPDSTSAAATGGATSLTISSSYSRRATDCTGHDVVIEGQANTIGLTGTCGTVIIGGRFNTVTVEAADNLRITGNSSTVIAQTVGAIRLDGAVFDTVRWVNGTDGKEPTVSGNGRACTVAKISGQEYENRIRP</sequence>
<comment type="caution">
    <text evidence="3">The sequence shown here is derived from an EMBL/GenBank/DDBJ whole genome shotgun (WGS) entry which is preliminary data.</text>
</comment>
<organism evidence="3 4">
    <name type="scientific">Streptomyces guryensis</name>
    <dbReference type="NCBI Taxonomy" id="2886947"/>
    <lineage>
        <taxon>Bacteria</taxon>
        <taxon>Bacillati</taxon>
        <taxon>Actinomycetota</taxon>
        <taxon>Actinomycetes</taxon>
        <taxon>Kitasatosporales</taxon>
        <taxon>Streptomycetaceae</taxon>
        <taxon>Streptomyces</taxon>
    </lineage>
</organism>
<feature type="signal peptide" evidence="2">
    <location>
        <begin position="1"/>
        <end position="22"/>
    </location>
</feature>
<accession>A0A9Q3VX03</accession>
<feature type="chain" id="PRO_5040218363" evidence="2">
    <location>
        <begin position="23"/>
        <end position="192"/>
    </location>
</feature>
<evidence type="ECO:0000313" key="3">
    <source>
        <dbReference type="EMBL" id="MCD9878500.1"/>
    </source>
</evidence>
<gene>
    <name evidence="3" type="ORF">LJ657_33785</name>
</gene>
<dbReference type="AlphaFoldDB" id="A0A9Q3VX03"/>
<reference evidence="3" key="1">
    <citation type="submission" date="2021-12" db="EMBL/GenBank/DDBJ databases">
        <authorList>
            <person name="Lee J.-H."/>
            <person name="Kim S.-B."/>
        </authorList>
    </citation>
    <scope>NUCLEOTIDE SEQUENCE</scope>
    <source>
        <strain evidence="3">NR30</strain>
    </source>
</reference>
<evidence type="ECO:0000313" key="4">
    <source>
        <dbReference type="Proteomes" id="UP001108029"/>
    </source>
</evidence>
<proteinExistence type="predicted"/>
<keyword evidence="4" id="KW-1185">Reference proteome</keyword>
<protein>
    <submittedName>
        <fullName evidence="3">DUF3060 domain-containing protein</fullName>
    </submittedName>
</protein>
<dbReference type="PROSITE" id="PS51257">
    <property type="entry name" value="PROKAR_LIPOPROTEIN"/>
    <property type="match status" value="1"/>
</dbReference>
<dbReference type="InterPro" id="IPR021417">
    <property type="entry name" value="DUF3060"/>
</dbReference>
<name>A0A9Q3VX03_9ACTN</name>
<keyword evidence="2" id="KW-0732">Signal</keyword>
<feature type="region of interest" description="Disordered" evidence="1">
    <location>
        <begin position="27"/>
        <end position="71"/>
    </location>
</feature>
<evidence type="ECO:0000256" key="2">
    <source>
        <dbReference type="SAM" id="SignalP"/>
    </source>
</evidence>
<dbReference type="Proteomes" id="UP001108029">
    <property type="component" value="Unassembled WGS sequence"/>
</dbReference>